<keyword evidence="1" id="KW-0812">Transmembrane</keyword>
<feature type="transmembrane region" description="Helical" evidence="1">
    <location>
        <begin position="106"/>
        <end position="128"/>
    </location>
</feature>
<evidence type="ECO:0000313" key="3">
    <source>
        <dbReference type="Proteomes" id="UP000318937"/>
    </source>
</evidence>
<organism evidence="2 3">
    <name type="scientific">Psychrobacillus soli</name>
    <dbReference type="NCBI Taxonomy" id="1543965"/>
    <lineage>
        <taxon>Bacteria</taxon>
        <taxon>Bacillati</taxon>
        <taxon>Bacillota</taxon>
        <taxon>Bacilli</taxon>
        <taxon>Bacillales</taxon>
        <taxon>Bacillaceae</taxon>
        <taxon>Psychrobacillus</taxon>
    </lineage>
</organism>
<dbReference type="InterPro" id="IPR021683">
    <property type="entry name" value="DUF3267"/>
</dbReference>
<name>A0A544SHE1_9BACI</name>
<evidence type="ECO:0000256" key="1">
    <source>
        <dbReference type="SAM" id="Phobius"/>
    </source>
</evidence>
<keyword evidence="3" id="KW-1185">Reference proteome</keyword>
<feature type="transmembrane region" description="Helical" evidence="1">
    <location>
        <begin position="134"/>
        <end position="153"/>
    </location>
</feature>
<dbReference type="Proteomes" id="UP000318937">
    <property type="component" value="Unassembled WGS sequence"/>
</dbReference>
<dbReference type="OrthoDB" id="2360495at2"/>
<proteinExistence type="predicted"/>
<accession>A0A544SHE1</accession>
<feature type="transmembrane region" description="Helical" evidence="1">
    <location>
        <begin position="49"/>
        <end position="67"/>
    </location>
</feature>
<reference evidence="2 3" key="1">
    <citation type="submission" date="2019-05" db="EMBL/GenBank/DDBJ databases">
        <title>Psychrobacillus vulpis sp. nov., a new species isolated from feces of a red fox that inhabits in The Tablas de Daimiel Natural Park, Albacete, Spain.</title>
        <authorList>
            <person name="Rodriguez M."/>
            <person name="Reina J.C."/>
            <person name="Bejar V."/>
            <person name="Llamas I."/>
        </authorList>
    </citation>
    <scope>NUCLEOTIDE SEQUENCE [LARGE SCALE GENOMIC DNA]</scope>
    <source>
        <strain evidence="2 3">NHI-2</strain>
    </source>
</reference>
<protein>
    <submittedName>
        <fullName evidence="2">DUF3267 domain-containing protein</fullName>
    </submittedName>
</protein>
<dbReference type="RefSeq" id="WP_142609480.1">
    <property type="nucleotide sequence ID" value="NZ_VDGG01000082.1"/>
</dbReference>
<dbReference type="Pfam" id="PF11667">
    <property type="entry name" value="DUF3267"/>
    <property type="match status" value="1"/>
</dbReference>
<comment type="caution">
    <text evidence="2">The sequence shown here is derived from an EMBL/GenBank/DDBJ whole genome shotgun (WGS) entry which is preliminary data.</text>
</comment>
<evidence type="ECO:0000313" key="2">
    <source>
        <dbReference type="EMBL" id="TQR04598.1"/>
    </source>
</evidence>
<gene>
    <name evidence="2" type="ORF">FG383_20395</name>
</gene>
<feature type="transmembrane region" description="Helical" evidence="1">
    <location>
        <begin position="18"/>
        <end position="37"/>
    </location>
</feature>
<dbReference type="EMBL" id="VDGG01000082">
    <property type="protein sequence ID" value="TQR04598.1"/>
    <property type="molecule type" value="Genomic_DNA"/>
</dbReference>
<sequence length="181" mass="21023">MHCWKTINVKKQYGLERLFLLSSLLVIIVFSFAYVLLGIINHTNKSDDYFLVFTLAFLSVYPLHKLLHFIPLYKFRNNVKIINKKQFGFLPTVTIRVVEPINKNRFIFSLLAPFIFINAVLIIGALLVPVFSHYFTMLFAYHCGICLIDLIYVKHLSKSPKSAYIEETEAGFEILITPTHY</sequence>
<keyword evidence="1" id="KW-1133">Transmembrane helix</keyword>
<keyword evidence="1" id="KW-0472">Membrane</keyword>
<dbReference type="AlphaFoldDB" id="A0A544SHE1"/>